<evidence type="ECO:0000256" key="5">
    <source>
        <dbReference type="ARBA" id="ARBA00022741"/>
    </source>
</evidence>
<evidence type="ECO:0000256" key="9">
    <source>
        <dbReference type="ARBA" id="ARBA00023211"/>
    </source>
</evidence>
<evidence type="ECO:0000313" key="11">
    <source>
        <dbReference type="EMBL" id="EQD51772.1"/>
    </source>
</evidence>
<keyword evidence="7" id="KW-0460">Magnesium</keyword>
<dbReference type="GO" id="GO:0005737">
    <property type="term" value="C:cytoplasm"/>
    <property type="evidence" value="ECO:0007669"/>
    <property type="project" value="TreeGrafter"/>
</dbReference>
<dbReference type="GO" id="GO:0018169">
    <property type="term" value="F:ribosomal S6-glutamic acid ligase activity"/>
    <property type="evidence" value="ECO:0007669"/>
    <property type="project" value="TreeGrafter"/>
</dbReference>
<dbReference type="PANTHER" id="PTHR21621:SF7">
    <property type="entry name" value="RIBOSOMAL PROTEIN BS6--L-GLUTAMATE LIGASE"/>
    <property type="match status" value="1"/>
</dbReference>
<dbReference type="NCBIfam" id="TIGR00768">
    <property type="entry name" value="rimK_fam"/>
    <property type="match status" value="1"/>
</dbReference>
<dbReference type="EMBL" id="AUZY01007039">
    <property type="protein sequence ID" value="EQD51772.1"/>
    <property type="molecule type" value="Genomic_DNA"/>
</dbReference>
<dbReference type="Gene3D" id="3.30.470.20">
    <property type="entry name" value="ATP-grasp fold, B domain"/>
    <property type="match status" value="1"/>
</dbReference>
<evidence type="ECO:0000259" key="10">
    <source>
        <dbReference type="PROSITE" id="PS50975"/>
    </source>
</evidence>
<dbReference type="NCBIfam" id="NF007764">
    <property type="entry name" value="PRK10446.1"/>
    <property type="match status" value="1"/>
</dbReference>
<dbReference type="Pfam" id="PF08443">
    <property type="entry name" value="RimK"/>
    <property type="match status" value="1"/>
</dbReference>
<dbReference type="InterPro" id="IPR011761">
    <property type="entry name" value="ATP-grasp"/>
</dbReference>
<comment type="cofactor">
    <cofactor evidence="2">
        <name>Mg(2+)</name>
        <dbReference type="ChEBI" id="CHEBI:18420"/>
    </cofactor>
</comment>
<feature type="domain" description="ATP-grasp" evidence="10">
    <location>
        <begin position="107"/>
        <end position="290"/>
    </location>
</feature>
<accession>T1A456</accession>
<evidence type="ECO:0000256" key="4">
    <source>
        <dbReference type="ARBA" id="ARBA00022723"/>
    </source>
</evidence>
<evidence type="ECO:0000256" key="6">
    <source>
        <dbReference type="ARBA" id="ARBA00022840"/>
    </source>
</evidence>
<evidence type="ECO:0000256" key="8">
    <source>
        <dbReference type="ARBA" id="ARBA00022917"/>
    </source>
</evidence>
<dbReference type="InterPro" id="IPR013651">
    <property type="entry name" value="ATP-grasp_RimK-type"/>
</dbReference>
<evidence type="ECO:0000256" key="7">
    <source>
        <dbReference type="ARBA" id="ARBA00022842"/>
    </source>
</evidence>
<evidence type="ECO:0000256" key="1">
    <source>
        <dbReference type="ARBA" id="ARBA00001936"/>
    </source>
</evidence>
<dbReference type="Gene3D" id="3.40.50.20">
    <property type="match status" value="1"/>
</dbReference>
<dbReference type="GO" id="GO:0005524">
    <property type="term" value="F:ATP binding"/>
    <property type="evidence" value="ECO:0007669"/>
    <property type="project" value="UniProtKB-KW"/>
</dbReference>
<keyword evidence="4" id="KW-0479">Metal-binding</keyword>
<dbReference type="SUPFAM" id="SSF56059">
    <property type="entry name" value="Glutathione synthetase ATP-binding domain-like"/>
    <property type="match status" value="1"/>
</dbReference>
<proteinExistence type="predicted"/>
<dbReference type="InterPro" id="IPR013815">
    <property type="entry name" value="ATP_grasp_subdomain_1"/>
</dbReference>
<dbReference type="InterPro" id="IPR041107">
    <property type="entry name" value="Rimk_N"/>
</dbReference>
<sequence>MRQMRLIILSRDTRLYSTRRLAEAARRHGHRIRILDPTRCYLSVATGNPAVYFRGRDIRGIDGILPRIGTSITGYGTSVLRQFEIQQVTVQNSSDAILRTRNKLHMLQRLAASGIPVPQTGMAFAPEDNPALLRLFPPPPLIIKLIEGSQGLGVVLAENPEAAESVTETLRTLMAHFLVQHYVTESRGRDRRLFVMGTEVVASMERTNRNGGFRANLHRGGHARSIRPSRVEIDLATRAVRVLGLDVAGVDLLETETGPVVLEVNAAPGLEGIEQATGVDIATRMIDALVERIRNTSPMATPPKAPLLR</sequence>
<dbReference type="GO" id="GO:0006412">
    <property type="term" value="P:translation"/>
    <property type="evidence" value="ECO:0007669"/>
    <property type="project" value="UniProtKB-KW"/>
</dbReference>
<evidence type="ECO:0000256" key="3">
    <source>
        <dbReference type="ARBA" id="ARBA00022598"/>
    </source>
</evidence>
<name>T1A456_9ZZZZ</name>
<keyword evidence="9" id="KW-0464">Manganese</keyword>
<dbReference type="GO" id="GO:0009432">
    <property type="term" value="P:SOS response"/>
    <property type="evidence" value="ECO:0007669"/>
    <property type="project" value="TreeGrafter"/>
</dbReference>
<dbReference type="PROSITE" id="PS50975">
    <property type="entry name" value="ATP_GRASP"/>
    <property type="match status" value="1"/>
</dbReference>
<keyword evidence="5" id="KW-0547">Nucleotide-binding</keyword>
<keyword evidence="3 11" id="KW-0436">Ligase</keyword>
<dbReference type="Gene3D" id="3.30.1490.20">
    <property type="entry name" value="ATP-grasp fold, A domain"/>
    <property type="match status" value="1"/>
</dbReference>
<gene>
    <name evidence="11" type="ORF">B1B_10889</name>
</gene>
<organism evidence="11">
    <name type="scientific">mine drainage metagenome</name>
    <dbReference type="NCBI Taxonomy" id="410659"/>
    <lineage>
        <taxon>unclassified sequences</taxon>
        <taxon>metagenomes</taxon>
        <taxon>ecological metagenomes</taxon>
    </lineage>
</organism>
<comment type="cofactor">
    <cofactor evidence="1">
        <name>Mn(2+)</name>
        <dbReference type="ChEBI" id="CHEBI:29035"/>
    </cofactor>
</comment>
<comment type="caution">
    <text evidence="11">The sequence shown here is derived from an EMBL/GenBank/DDBJ whole genome shotgun (WGS) entry which is preliminary data.</text>
</comment>
<dbReference type="AlphaFoldDB" id="T1A456"/>
<evidence type="ECO:0000256" key="2">
    <source>
        <dbReference type="ARBA" id="ARBA00001946"/>
    </source>
</evidence>
<dbReference type="GO" id="GO:0046872">
    <property type="term" value="F:metal ion binding"/>
    <property type="evidence" value="ECO:0007669"/>
    <property type="project" value="UniProtKB-KW"/>
</dbReference>
<dbReference type="Pfam" id="PF18030">
    <property type="entry name" value="Rimk_N"/>
    <property type="match status" value="1"/>
</dbReference>
<dbReference type="InterPro" id="IPR004666">
    <property type="entry name" value="Rp_bS6_RimK/Lys_biosynth_LsyX"/>
</dbReference>
<reference evidence="11" key="2">
    <citation type="journal article" date="2014" name="ISME J.">
        <title>Microbial stratification in low pH oxic and suboxic macroscopic growths along an acid mine drainage.</title>
        <authorList>
            <person name="Mendez-Garcia C."/>
            <person name="Mesa V."/>
            <person name="Sprenger R.R."/>
            <person name="Richter M."/>
            <person name="Diez M.S."/>
            <person name="Solano J."/>
            <person name="Bargiela R."/>
            <person name="Golyshina O.V."/>
            <person name="Manteca A."/>
            <person name="Ramos J.L."/>
            <person name="Gallego J.R."/>
            <person name="Llorente I."/>
            <person name="Martins Dos Santos V.A."/>
            <person name="Jensen O.N."/>
            <person name="Pelaez A.I."/>
            <person name="Sanchez J."/>
            <person name="Ferrer M."/>
        </authorList>
    </citation>
    <scope>NUCLEOTIDE SEQUENCE</scope>
</reference>
<keyword evidence="8" id="KW-0648">Protein biosynthesis</keyword>
<protein>
    <submittedName>
        <fullName evidence="11">Alpha-L-glutamate ligase, RimK family</fullName>
    </submittedName>
</protein>
<reference evidence="11" key="1">
    <citation type="submission" date="2013-08" db="EMBL/GenBank/DDBJ databases">
        <authorList>
            <person name="Mendez C."/>
            <person name="Richter M."/>
            <person name="Ferrer M."/>
            <person name="Sanchez J."/>
        </authorList>
    </citation>
    <scope>NUCLEOTIDE SEQUENCE</scope>
</reference>
<keyword evidence="6" id="KW-0067">ATP-binding</keyword>
<dbReference type="PANTHER" id="PTHR21621">
    <property type="entry name" value="RIBOSOMAL PROTEIN S6 MODIFICATION PROTEIN"/>
    <property type="match status" value="1"/>
</dbReference>